<evidence type="ECO:0000313" key="2">
    <source>
        <dbReference type="Proteomes" id="UP000694569"/>
    </source>
</evidence>
<name>A0A8C5Q4E0_9ANUR</name>
<dbReference type="Proteomes" id="UP000694569">
    <property type="component" value="Unplaced"/>
</dbReference>
<organism evidence="1 2">
    <name type="scientific">Leptobrachium leishanense</name>
    <name type="common">Leishan spiny toad</name>
    <dbReference type="NCBI Taxonomy" id="445787"/>
    <lineage>
        <taxon>Eukaryota</taxon>
        <taxon>Metazoa</taxon>
        <taxon>Chordata</taxon>
        <taxon>Craniata</taxon>
        <taxon>Vertebrata</taxon>
        <taxon>Euteleostomi</taxon>
        <taxon>Amphibia</taxon>
        <taxon>Batrachia</taxon>
        <taxon>Anura</taxon>
        <taxon>Pelobatoidea</taxon>
        <taxon>Megophryidae</taxon>
        <taxon>Leptobrachium</taxon>
    </lineage>
</organism>
<evidence type="ECO:0000313" key="1">
    <source>
        <dbReference type="Ensembl" id="ENSLLEP00000031749.1"/>
    </source>
</evidence>
<dbReference type="OrthoDB" id="416119at2759"/>
<reference evidence="1" key="2">
    <citation type="submission" date="2025-09" db="UniProtKB">
        <authorList>
            <consortium name="Ensembl"/>
        </authorList>
    </citation>
    <scope>IDENTIFICATION</scope>
</reference>
<reference evidence="1" key="1">
    <citation type="submission" date="2025-08" db="UniProtKB">
        <authorList>
            <consortium name="Ensembl"/>
        </authorList>
    </citation>
    <scope>IDENTIFICATION</scope>
</reference>
<dbReference type="GeneTree" id="ENSGT00940000165023"/>
<accession>A0A8C5Q4E0</accession>
<sequence length="315" mass="36137">MTEEKILGQNSQTRKILPFISLSKSAIWSDAAVPQNPLPGLYIDGNRPKAPNDIPLTHPDSFLTTFHMHCLMTYLRSLAPLDKYTRPLTTFEQVINHKTLPQHGISTLYGVLQNLSPSTPSYVVKWETDLHQTFTEEEWTQMFTFATQCFTATRAQETAYKLLSRWYRAPSTIATYSAATDASCWRCGAQRADLLHVWWSCPVLQPFWTLVHDAISKISDSPPSYTPAAMLLHHTPFSLDTYRNSLDIRLLNAAKAVVPRHWKSPIAPTFREWLDELQHIRDIEDLLHQSSSTTAKHMRHWFYWSKPACSPLTIQ</sequence>
<proteinExistence type="predicted"/>
<evidence type="ECO:0008006" key="3">
    <source>
        <dbReference type="Google" id="ProtNLM"/>
    </source>
</evidence>
<dbReference type="AlphaFoldDB" id="A0A8C5Q4E0"/>
<keyword evidence="2" id="KW-1185">Reference proteome</keyword>
<dbReference type="Ensembl" id="ENSLLET00000032968.1">
    <property type="protein sequence ID" value="ENSLLEP00000031749.1"/>
    <property type="gene ID" value="ENSLLEG00000020120.1"/>
</dbReference>
<protein>
    <recommendedName>
        <fullName evidence="3">Reverse transcriptase zinc-binding domain-containing protein</fullName>
    </recommendedName>
</protein>